<sequence>MTGHFGGVVIACQALSGLNRKGVLPHGPCHVIPRALPLALILLFALSGAASAECYADYKASRGDDPLELQYGVIRLNDAECANPQAAIARRIGGDGWQLLAVLGTFDENGAKQRQADAGAYYLRY</sequence>
<name>A0A2W7MW00_9RHOB</name>
<dbReference type="Proteomes" id="UP000248916">
    <property type="component" value="Unassembled WGS sequence"/>
</dbReference>
<evidence type="ECO:0000313" key="2">
    <source>
        <dbReference type="Proteomes" id="UP000248916"/>
    </source>
</evidence>
<organism evidence="1 2">
    <name type="scientific">Palleronia aestuarii</name>
    <dbReference type="NCBI Taxonomy" id="568105"/>
    <lineage>
        <taxon>Bacteria</taxon>
        <taxon>Pseudomonadati</taxon>
        <taxon>Pseudomonadota</taxon>
        <taxon>Alphaproteobacteria</taxon>
        <taxon>Rhodobacterales</taxon>
        <taxon>Roseobacteraceae</taxon>
        <taxon>Palleronia</taxon>
    </lineage>
</organism>
<evidence type="ECO:0000313" key="1">
    <source>
        <dbReference type="EMBL" id="PZX11821.1"/>
    </source>
</evidence>
<reference evidence="1 2" key="1">
    <citation type="submission" date="2018-06" db="EMBL/GenBank/DDBJ databases">
        <title>Genomic Encyclopedia of Archaeal and Bacterial Type Strains, Phase II (KMG-II): from individual species to whole genera.</title>
        <authorList>
            <person name="Goeker M."/>
        </authorList>
    </citation>
    <scope>NUCLEOTIDE SEQUENCE [LARGE SCALE GENOMIC DNA]</scope>
    <source>
        <strain evidence="1 2">DSM 22009</strain>
    </source>
</reference>
<accession>A0A2W7MW00</accession>
<protein>
    <submittedName>
        <fullName evidence="1">Uncharacterized protein</fullName>
    </submittedName>
</protein>
<dbReference type="EMBL" id="QKZL01000028">
    <property type="protein sequence ID" value="PZX11821.1"/>
    <property type="molecule type" value="Genomic_DNA"/>
</dbReference>
<comment type="caution">
    <text evidence="1">The sequence shown here is derived from an EMBL/GenBank/DDBJ whole genome shotgun (WGS) entry which is preliminary data.</text>
</comment>
<dbReference type="AlphaFoldDB" id="A0A2W7MW00"/>
<proteinExistence type="predicted"/>
<keyword evidence="2" id="KW-1185">Reference proteome</keyword>
<gene>
    <name evidence="1" type="ORF">LX81_03790</name>
</gene>